<evidence type="ECO:0000256" key="3">
    <source>
        <dbReference type="ARBA" id="ARBA00022691"/>
    </source>
</evidence>
<dbReference type="AlphaFoldDB" id="A0AAV0MQQ0"/>
<evidence type="ECO:0000313" key="7">
    <source>
        <dbReference type="EMBL" id="CAI0448368.1"/>
    </source>
</evidence>
<evidence type="ECO:0000313" key="8">
    <source>
        <dbReference type="Proteomes" id="UP001154282"/>
    </source>
</evidence>
<comment type="caution">
    <text evidence="7">The sequence shown here is derived from an EMBL/GenBank/DDBJ whole genome shotgun (WGS) entry which is preliminary data.</text>
</comment>
<feature type="domain" description="SAM-dependent MTase RsmB/NOP-type" evidence="6">
    <location>
        <begin position="197"/>
        <end position="324"/>
    </location>
</feature>
<reference evidence="7" key="1">
    <citation type="submission" date="2022-08" db="EMBL/GenBank/DDBJ databases">
        <authorList>
            <person name="Gutierrez-Valencia J."/>
        </authorList>
    </citation>
    <scope>NUCLEOTIDE SEQUENCE</scope>
</reference>
<feature type="binding site" evidence="5">
    <location>
        <position position="200"/>
    </location>
    <ligand>
        <name>S-adenosyl-L-methionine</name>
        <dbReference type="ChEBI" id="CHEBI:59789"/>
    </ligand>
</feature>
<sequence length="464" mass="51901">MVRTQRPATKPKPPGAAVKLEQRRLSSADRSAYFARREASKVLRTVLQDLRIIKEVLESGNILNSKWKKQEELMYIMTYDILFGKEASLVGGDAEKFLTGRKGSIQSALARLLVSKKVKHVDDLIELYQPPDISKPCFVRVNTLKVDVDSASRQLSEQFKVERDALVPNLLILPPNTDLHSHPLVLGGSVFVQIRAILLDPSCSGSGTAAQRLDHLLPSHSTHDDDTERLNKLAGFQKKALIHALSFPSVEKVVYSTCSVNRIENEDVVSSVLPLASSLGFELSTPFPQWTRRGLPVLQGSDHLLRMDPAEDKEGFFIALFTKKATCIDSSQATSGIELPKAVSSSCFKKYGCIEKKRPVPFLVHANAKRQATVSNPNQMWRNCGISWAGHQFVWSPDPPSYRQYAAGGRVVEEDKNRVGQNRRHHSLLSDHMPITHQGNSVDPEDKEVHELMTRTFFRAHDDK</sequence>
<proteinExistence type="inferred from homology"/>
<comment type="similarity">
    <text evidence="5">Belongs to the class I-like SAM-binding methyltransferase superfamily. RsmB/NOP family.</text>
</comment>
<keyword evidence="1 5" id="KW-0489">Methyltransferase</keyword>
<dbReference type="Gene3D" id="3.40.50.150">
    <property type="entry name" value="Vaccinia Virus protein VP39"/>
    <property type="match status" value="1"/>
</dbReference>
<name>A0AAV0MQQ0_9ROSI</name>
<keyword evidence="8" id="KW-1185">Reference proteome</keyword>
<dbReference type="GO" id="GO:0005730">
    <property type="term" value="C:nucleolus"/>
    <property type="evidence" value="ECO:0007669"/>
    <property type="project" value="TreeGrafter"/>
</dbReference>
<dbReference type="Proteomes" id="UP001154282">
    <property type="component" value="Unassembled WGS sequence"/>
</dbReference>
<dbReference type="GO" id="GO:0003723">
    <property type="term" value="F:RNA binding"/>
    <property type="evidence" value="ECO:0007669"/>
    <property type="project" value="UniProtKB-UniRule"/>
</dbReference>
<dbReference type="PRINTS" id="PR02008">
    <property type="entry name" value="RCMTFAMILY"/>
</dbReference>
<dbReference type="PROSITE" id="PS51686">
    <property type="entry name" value="SAM_MT_RSMB_NOP"/>
    <property type="match status" value="1"/>
</dbReference>
<protein>
    <recommendedName>
        <fullName evidence="6">SAM-dependent MTase RsmB/NOP-type domain-containing protein</fullName>
    </recommendedName>
</protein>
<dbReference type="InterPro" id="IPR001678">
    <property type="entry name" value="MeTrfase_RsmB-F_NOP2_dom"/>
</dbReference>
<evidence type="ECO:0000256" key="2">
    <source>
        <dbReference type="ARBA" id="ARBA00022679"/>
    </source>
</evidence>
<dbReference type="GO" id="GO:0070475">
    <property type="term" value="P:rRNA base methylation"/>
    <property type="evidence" value="ECO:0007669"/>
    <property type="project" value="TreeGrafter"/>
</dbReference>
<dbReference type="EMBL" id="CAMGYJ010000007">
    <property type="protein sequence ID" value="CAI0448368.1"/>
    <property type="molecule type" value="Genomic_DNA"/>
</dbReference>
<dbReference type="PANTHER" id="PTHR22807">
    <property type="entry name" value="NOP2 YEAST -RELATED NOL1/NOP2/FMU SUN DOMAIN-CONTAINING"/>
    <property type="match status" value="1"/>
</dbReference>
<keyword evidence="3 5" id="KW-0949">S-adenosyl-L-methionine</keyword>
<dbReference type="InterPro" id="IPR023267">
    <property type="entry name" value="RCMT"/>
</dbReference>
<evidence type="ECO:0000256" key="4">
    <source>
        <dbReference type="ARBA" id="ARBA00022884"/>
    </source>
</evidence>
<dbReference type="SUPFAM" id="SSF53335">
    <property type="entry name" value="S-adenosyl-L-methionine-dependent methyltransferases"/>
    <property type="match status" value="1"/>
</dbReference>
<dbReference type="InterPro" id="IPR048889">
    <property type="entry name" value="NSUN5_RCM1_N"/>
</dbReference>
<dbReference type="PANTHER" id="PTHR22807:SF4">
    <property type="entry name" value="28S RRNA (CYTOSINE-C(5))-METHYLTRANSFERASE"/>
    <property type="match status" value="1"/>
</dbReference>
<comment type="caution">
    <text evidence="5">Lacks conserved residue(s) required for the propagation of feature annotation.</text>
</comment>
<dbReference type="InterPro" id="IPR049560">
    <property type="entry name" value="MeTrfase_RsmB-F_NOP2_cat"/>
</dbReference>
<keyword evidence="2 5" id="KW-0808">Transferase</keyword>
<dbReference type="GO" id="GO:0008173">
    <property type="term" value="F:RNA methyltransferase activity"/>
    <property type="evidence" value="ECO:0007669"/>
    <property type="project" value="InterPro"/>
</dbReference>
<organism evidence="7 8">
    <name type="scientific">Linum tenue</name>
    <dbReference type="NCBI Taxonomy" id="586396"/>
    <lineage>
        <taxon>Eukaryota</taxon>
        <taxon>Viridiplantae</taxon>
        <taxon>Streptophyta</taxon>
        <taxon>Embryophyta</taxon>
        <taxon>Tracheophyta</taxon>
        <taxon>Spermatophyta</taxon>
        <taxon>Magnoliopsida</taxon>
        <taxon>eudicotyledons</taxon>
        <taxon>Gunneridae</taxon>
        <taxon>Pentapetalae</taxon>
        <taxon>rosids</taxon>
        <taxon>fabids</taxon>
        <taxon>Malpighiales</taxon>
        <taxon>Linaceae</taxon>
        <taxon>Linum</taxon>
    </lineage>
</organism>
<keyword evidence="4 5" id="KW-0694">RNA-binding</keyword>
<feature type="active site" description="Nucleophile" evidence="5">
    <location>
        <position position="258"/>
    </location>
</feature>
<dbReference type="Pfam" id="PF01189">
    <property type="entry name" value="Methyltr_RsmB-F"/>
    <property type="match status" value="1"/>
</dbReference>
<dbReference type="Pfam" id="PF21153">
    <property type="entry name" value="NSUN5_N"/>
    <property type="match status" value="1"/>
</dbReference>
<evidence type="ECO:0000256" key="1">
    <source>
        <dbReference type="ARBA" id="ARBA00022603"/>
    </source>
</evidence>
<dbReference type="InterPro" id="IPR029063">
    <property type="entry name" value="SAM-dependent_MTases_sf"/>
</dbReference>
<evidence type="ECO:0000256" key="5">
    <source>
        <dbReference type="PROSITE-ProRule" id="PRU01023"/>
    </source>
</evidence>
<accession>A0AAV0MQQ0</accession>
<evidence type="ECO:0000259" key="6">
    <source>
        <dbReference type="PROSITE" id="PS51686"/>
    </source>
</evidence>
<dbReference type="Gene3D" id="3.30.70.1170">
    <property type="entry name" value="Sun protein, domain 3"/>
    <property type="match status" value="1"/>
</dbReference>
<gene>
    <name evidence="7" type="ORF">LITE_LOCUS29763</name>
</gene>